<protein>
    <submittedName>
        <fullName evidence="2">Uncharacterized protein</fullName>
    </submittedName>
</protein>
<organism evidence="2 3">
    <name type="scientific">Pseudonocardia acidicola</name>
    <dbReference type="NCBI Taxonomy" id="2724939"/>
    <lineage>
        <taxon>Bacteria</taxon>
        <taxon>Bacillati</taxon>
        <taxon>Actinomycetota</taxon>
        <taxon>Actinomycetes</taxon>
        <taxon>Pseudonocardiales</taxon>
        <taxon>Pseudonocardiaceae</taxon>
        <taxon>Pseudonocardia</taxon>
    </lineage>
</organism>
<comment type="caution">
    <text evidence="2">The sequence shown here is derived from an EMBL/GenBank/DDBJ whole genome shotgun (WGS) entry which is preliminary data.</text>
</comment>
<evidence type="ECO:0000313" key="3">
    <source>
        <dbReference type="Proteomes" id="UP000820669"/>
    </source>
</evidence>
<proteinExistence type="predicted"/>
<dbReference type="RefSeq" id="WP_169384727.1">
    <property type="nucleotide sequence ID" value="NZ_JAAXLA010000079.1"/>
</dbReference>
<sequence length="92" mass="10205">MDESESGWFSFDPEDPAAFDRLTPDQQRMVRPYLENRARQPGPVGEIHVVLRGLGPGQAQIRYGGSGQASALELLRAAIRELTVAAEKLERQ</sequence>
<name>A0ABX1SLH5_9PSEU</name>
<accession>A0ABX1SLH5</accession>
<gene>
    <name evidence="2" type="ORF">HF526_28825</name>
</gene>
<feature type="region of interest" description="Disordered" evidence="1">
    <location>
        <begin position="1"/>
        <end position="20"/>
    </location>
</feature>
<keyword evidence="3" id="KW-1185">Reference proteome</keyword>
<reference evidence="2 3" key="1">
    <citation type="submission" date="2020-04" db="EMBL/GenBank/DDBJ databases">
        <authorList>
            <person name="Klaysubun C."/>
            <person name="Duangmal K."/>
            <person name="Lipun K."/>
        </authorList>
    </citation>
    <scope>NUCLEOTIDE SEQUENCE [LARGE SCALE GENOMIC DNA]</scope>
    <source>
        <strain evidence="2 3">K10HN5</strain>
    </source>
</reference>
<evidence type="ECO:0000313" key="2">
    <source>
        <dbReference type="EMBL" id="NMI01267.1"/>
    </source>
</evidence>
<evidence type="ECO:0000256" key="1">
    <source>
        <dbReference type="SAM" id="MobiDB-lite"/>
    </source>
</evidence>
<dbReference type="EMBL" id="JAAXLA010000079">
    <property type="protein sequence ID" value="NMI01267.1"/>
    <property type="molecule type" value="Genomic_DNA"/>
</dbReference>
<dbReference type="Proteomes" id="UP000820669">
    <property type="component" value="Unassembled WGS sequence"/>
</dbReference>